<keyword evidence="8 9" id="KW-0472">Membrane</keyword>
<evidence type="ECO:0000256" key="8">
    <source>
        <dbReference type="ARBA" id="ARBA00023136"/>
    </source>
</evidence>
<dbReference type="InterPro" id="IPR050154">
    <property type="entry name" value="UbiB_kinase"/>
</dbReference>
<sequence length="547" mass="60883">MRALRIPGSSRSWAVSSRSIRAGKSERVTRPATHILRLLKWGRTLARHGALRGIERDPNTPGPVKRLARIARFGTVQPKEPDYAGAFQDIGPAAIKLGQTLATRPDLVGEDAVHNLLSLQDSLPPVSFERVEASIRDTFVQPLEEIFAEIDPVPVGSASIAQVHRAVTSDGRPVALKVLRPGIREQFARDIQTYEWAAAHLEALGGEAARLRPRLVVANLKRWTNRELDLRREAASASELAEAMAPIEGYHIPAIDWDRTNGRVMTIEWVDGIKISEVDQLRAAGHDLKELAQRLVLAFLHQAIDAGFFHADMHQGNLFVRADGTIVAIDFGIMGRIDRRARLWLAEILYGLTTGNYRRVAEIHFEAQYVPSYHSVDEFATALRAVGEPMRGKPVSELSVGQMLDGLFAITRDFDMQTQPHLLLLQKTMVMVEGIATQLDPEINMWDTSAPYVRAWIRDELGPEALIADRLREDAETLLRLPELIRRIEDRFPPKGGAPEPPPLPEIELIWDRRERKRGDGRWLSYLIAAGAGGLATWAAFAAGLIG</sequence>
<evidence type="ECO:0000313" key="11">
    <source>
        <dbReference type="EMBL" id="MXO63372.1"/>
    </source>
</evidence>
<dbReference type="OrthoDB" id="9795390at2"/>
<gene>
    <name evidence="11" type="primary">ubiB</name>
    <name evidence="11" type="ORF">GRI48_10145</name>
</gene>
<name>A0A844YHI9_9SPHN</name>
<keyword evidence="4" id="KW-0997">Cell inner membrane</keyword>
<comment type="caution">
    <text evidence="11">The sequence shown here is derived from an EMBL/GenBank/DDBJ whole genome shotgun (WGS) entry which is preliminary data.</text>
</comment>
<dbReference type="EMBL" id="WTYN01000001">
    <property type="protein sequence ID" value="MXO63372.1"/>
    <property type="molecule type" value="Genomic_DNA"/>
</dbReference>
<keyword evidence="12" id="KW-1185">Reference proteome</keyword>
<dbReference type="SUPFAM" id="SSF56112">
    <property type="entry name" value="Protein kinase-like (PK-like)"/>
    <property type="match status" value="1"/>
</dbReference>
<evidence type="ECO:0000256" key="4">
    <source>
        <dbReference type="ARBA" id="ARBA00022519"/>
    </source>
</evidence>
<keyword evidence="3" id="KW-1003">Cell membrane</keyword>
<comment type="similarity">
    <text evidence="2">Belongs to the protein kinase superfamily. ADCK protein kinase family.</text>
</comment>
<proteinExistence type="inferred from homology"/>
<protein>
    <submittedName>
        <fullName evidence="11">2-polyprenylphenol 6-hydroxylase</fullName>
    </submittedName>
</protein>
<keyword evidence="7 9" id="KW-1133">Transmembrane helix</keyword>
<evidence type="ECO:0000256" key="2">
    <source>
        <dbReference type="ARBA" id="ARBA00009670"/>
    </source>
</evidence>
<reference evidence="11 12" key="1">
    <citation type="submission" date="2019-12" db="EMBL/GenBank/DDBJ databases">
        <title>Genomic-based taxomic classification of the family Erythrobacteraceae.</title>
        <authorList>
            <person name="Xu L."/>
        </authorList>
    </citation>
    <scope>NUCLEOTIDE SEQUENCE [LARGE SCALE GENOMIC DNA]</scope>
    <source>
        <strain evidence="11 12">MCCC 1A09965</strain>
    </source>
</reference>
<dbReference type="GO" id="GO:0006744">
    <property type="term" value="P:ubiquinone biosynthetic process"/>
    <property type="evidence" value="ECO:0007669"/>
    <property type="project" value="UniProtKB-UniPathway"/>
</dbReference>
<dbReference type="UniPathway" id="UPA00232"/>
<keyword evidence="5" id="KW-0831">Ubiquinone biosynthesis</keyword>
<dbReference type="Proteomes" id="UP000445582">
    <property type="component" value="Unassembled WGS sequence"/>
</dbReference>
<dbReference type="PANTHER" id="PTHR10566:SF113">
    <property type="entry name" value="PROTEIN ACTIVITY OF BC1 COMPLEX KINASE 7, CHLOROPLASTIC"/>
    <property type="match status" value="1"/>
</dbReference>
<evidence type="ECO:0000256" key="1">
    <source>
        <dbReference type="ARBA" id="ARBA00005020"/>
    </source>
</evidence>
<dbReference type="Pfam" id="PF03109">
    <property type="entry name" value="ABC1"/>
    <property type="match status" value="1"/>
</dbReference>
<evidence type="ECO:0000313" key="12">
    <source>
        <dbReference type="Proteomes" id="UP000445582"/>
    </source>
</evidence>
<dbReference type="PANTHER" id="PTHR10566">
    <property type="entry name" value="CHAPERONE-ACTIVITY OF BC1 COMPLEX CABC1 -RELATED"/>
    <property type="match status" value="1"/>
</dbReference>
<evidence type="ECO:0000256" key="6">
    <source>
        <dbReference type="ARBA" id="ARBA00022692"/>
    </source>
</evidence>
<evidence type="ECO:0000256" key="9">
    <source>
        <dbReference type="SAM" id="Phobius"/>
    </source>
</evidence>
<evidence type="ECO:0000256" key="7">
    <source>
        <dbReference type="ARBA" id="ARBA00022989"/>
    </source>
</evidence>
<dbReference type="InterPro" id="IPR004147">
    <property type="entry name" value="ABC1_dom"/>
</dbReference>
<comment type="pathway">
    <text evidence="1">Cofactor biosynthesis; ubiquinone biosynthesis [regulation].</text>
</comment>
<evidence type="ECO:0000256" key="3">
    <source>
        <dbReference type="ARBA" id="ARBA00022475"/>
    </source>
</evidence>
<evidence type="ECO:0000259" key="10">
    <source>
        <dbReference type="Pfam" id="PF03109"/>
    </source>
</evidence>
<feature type="transmembrane region" description="Helical" evidence="9">
    <location>
        <begin position="523"/>
        <end position="546"/>
    </location>
</feature>
<accession>A0A844YHI9</accession>
<dbReference type="InterPro" id="IPR010232">
    <property type="entry name" value="UbiB"/>
</dbReference>
<dbReference type="NCBIfam" id="TIGR01982">
    <property type="entry name" value="UbiB"/>
    <property type="match status" value="1"/>
</dbReference>
<dbReference type="InterPro" id="IPR011009">
    <property type="entry name" value="Kinase-like_dom_sf"/>
</dbReference>
<organism evidence="11 12">
    <name type="scientific">Qipengyuania oceanensis</name>
    <dbReference type="NCBI Taxonomy" id="1463597"/>
    <lineage>
        <taxon>Bacteria</taxon>
        <taxon>Pseudomonadati</taxon>
        <taxon>Pseudomonadota</taxon>
        <taxon>Alphaproteobacteria</taxon>
        <taxon>Sphingomonadales</taxon>
        <taxon>Erythrobacteraceae</taxon>
        <taxon>Qipengyuania</taxon>
    </lineage>
</organism>
<feature type="domain" description="ABC1 atypical kinase-like" evidence="10">
    <location>
        <begin position="119"/>
        <end position="364"/>
    </location>
</feature>
<dbReference type="AlphaFoldDB" id="A0A844YHI9"/>
<evidence type="ECO:0000256" key="5">
    <source>
        <dbReference type="ARBA" id="ARBA00022688"/>
    </source>
</evidence>
<keyword evidence="6 9" id="KW-0812">Transmembrane</keyword>